<protein>
    <submittedName>
        <fullName evidence="1">Os11g0466966 protein</fullName>
    </submittedName>
</protein>
<organism evidence="1 2">
    <name type="scientific">Oryza sativa subsp. japonica</name>
    <name type="common">Rice</name>
    <dbReference type="NCBI Taxonomy" id="39947"/>
    <lineage>
        <taxon>Eukaryota</taxon>
        <taxon>Viridiplantae</taxon>
        <taxon>Streptophyta</taxon>
        <taxon>Embryophyta</taxon>
        <taxon>Tracheophyta</taxon>
        <taxon>Spermatophyta</taxon>
        <taxon>Magnoliopsida</taxon>
        <taxon>Liliopsida</taxon>
        <taxon>Poales</taxon>
        <taxon>Poaceae</taxon>
        <taxon>BOP clade</taxon>
        <taxon>Oryzoideae</taxon>
        <taxon>Oryzeae</taxon>
        <taxon>Oryzinae</taxon>
        <taxon>Oryza</taxon>
        <taxon>Oryza sativa</taxon>
    </lineage>
</organism>
<dbReference type="ExpressionAtlas" id="A0A0P0Y2Y6">
    <property type="expression patterns" value="baseline and differential"/>
</dbReference>
<proteinExistence type="predicted"/>
<feature type="non-terminal residue" evidence="1">
    <location>
        <position position="1"/>
    </location>
</feature>
<dbReference type="Gramene" id="Os11t0466966-01">
    <property type="protein sequence ID" value="Os11t0466966-01"/>
    <property type="gene ID" value="Os11g0466966"/>
</dbReference>
<accession>A0A0P0Y2Y6</accession>
<dbReference type="AlphaFoldDB" id="A0A0P0Y2Y6"/>
<dbReference type="EMBL" id="AP014967">
    <property type="protein sequence ID" value="BAT13975.1"/>
    <property type="molecule type" value="Genomic_DNA"/>
</dbReference>
<reference evidence="1 2" key="2">
    <citation type="journal article" date="2013" name="Plant Cell Physiol.">
        <title>Rice Annotation Project Database (RAP-DB): an integrative and interactive database for rice genomics.</title>
        <authorList>
            <person name="Sakai H."/>
            <person name="Lee S.S."/>
            <person name="Tanaka T."/>
            <person name="Numa H."/>
            <person name="Kim J."/>
            <person name="Kawahara Y."/>
            <person name="Wakimoto H."/>
            <person name="Yang C.C."/>
            <person name="Iwamoto M."/>
            <person name="Abe T."/>
            <person name="Yamada Y."/>
            <person name="Muto A."/>
            <person name="Inokuchi H."/>
            <person name="Ikemura T."/>
            <person name="Matsumoto T."/>
            <person name="Sasaki T."/>
            <person name="Itoh T."/>
        </authorList>
    </citation>
    <scope>NUCLEOTIDE SEQUENCE [LARGE SCALE GENOMIC DNA]</scope>
    <source>
        <strain evidence="2">cv. Nipponbare</strain>
    </source>
</reference>
<reference evidence="2" key="1">
    <citation type="journal article" date="2005" name="Nature">
        <title>The map-based sequence of the rice genome.</title>
        <authorList>
            <consortium name="International rice genome sequencing project (IRGSP)"/>
            <person name="Matsumoto T."/>
            <person name="Wu J."/>
            <person name="Kanamori H."/>
            <person name="Katayose Y."/>
            <person name="Fujisawa M."/>
            <person name="Namiki N."/>
            <person name="Mizuno H."/>
            <person name="Yamamoto K."/>
            <person name="Antonio B.A."/>
            <person name="Baba T."/>
            <person name="Sakata K."/>
            <person name="Nagamura Y."/>
            <person name="Aoki H."/>
            <person name="Arikawa K."/>
            <person name="Arita K."/>
            <person name="Bito T."/>
            <person name="Chiden Y."/>
            <person name="Fujitsuka N."/>
            <person name="Fukunaka R."/>
            <person name="Hamada M."/>
            <person name="Harada C."/>
            <person name="Hayashi A."/>
            <person name="Hijishita S."/>
            <person name="Honda M."/>
            <person name="Hosokawa S."/>
            <person name="Ichikawa Y."/>
            <person name="Idonuma A."/>
            <person name="Iijima M."/>
            <person name="Ikeda M."/>
            <person name="Ikeno M."/>
            <person name="Ito K."/>
            <person name="Ito S."/>
            <person name="Ito T."/>
            <person name="Ito Y."/>
            <person name="Ito Y."/>
            <person name="Iwabuchi A."/>
            <person name="Kamiya K."/>
            <person name="Karasawa W."/>
            <person name="Kurita K."/>
            <person name="Katagiri S."/>
            <person name="Kikuta A."/>
            <person name="Kobayashi H."/>
            <person name="Kobayashi N."/>
            <person name="Machita K."/>
            <person name="Maehara T."/>
            <person name="Masukawa M."/>
            <person name="Mizubayashi T."/>
            <person name="Mukai Y."/>
            <person name="Nagasaki H."/>
            <person name="Nagata Y."/>
            <person name="Naito S."/>
            <person name="Nakashima M."/>
            <person name="Nakama Y."/>
            <person name="Nakamichi Y."/>
            <person name="Nakamura M."/>
            <person name="Meguro A."/>
            <person name="Negishi M."/>
            <person name="Ohta I."/>
            <person name="Ohta T."/>
            <person name="Okamoto M."/>
            <person name="Ono N."/>
            <person name="Saji S."/>
            <person name="Sakaguchi M."/>
            <person name="Sakai K."/>
            <person name="Shibata M."/>
            <person name="Shimokawa T."/>
            <person name="Song J."/>
            <person name="Takazaki Y."/>
            <person name="Terasawa K."/>
            <person name="Tsugane M."/>
            <person name="Tsuji K."/>
            <person name="Ueda S."/>
            <person name="Waki K."/>
            <person name="Yamagata H."/>
            <person name="Yamamoto M."/>
            <person name="Yamamoto S."/>
            <person name="Yamane H."/>
            <person name="Yoshiki S."/>
            <person name="Yoshihara R."/>
            <person name="Yukawa K."/>
            <person name="Zhong H."/>
            <person name="Yano M."/>
            <person name="Yuan Q."/>
            <person name="Ouyang S."/>
            <person name="Liu J."/>
            <person name="Jones K.M."/>
            <person name="Gansberger K."/>
            <person name="Moffat K."/>
            <person name="Hill J."/>
            <person name="Bera J."/>
            <person name="Fadrosh D."/>
            <person name="Jin S."/>
            <person name="Johri S."/>
            <person name="Kim M."/>
            <person name="Overton L."/>
            <person name="Reardon M."/>
            <person name="Tsitrin T."/>
            <person name="Vuong H."/>
            <person name="Weaver B."/>
            <person name="Ciecko A."/>
            <person name="Tallon L."/>
            <person name="Jackson J."/>
            <person name="Pai G."/>
            <person name="Aken S.V."/>
            <person name="Utterback T."/>
            <person name="Reidmuller S."/>
            <person name="Feldblyum T."/>
            <person name="Hsiao J."/>
            <person name="Zismann V."/>
            <person name="Iobst S."/>
            <person name="de Vazeille A.R."/>
            <person name="Buell C.R."/>
            <person name="Ying K."/>
            <person name="Li Y."/>
            <person name="Lu T."/>
            <person name="Huang Y."/>
            <person name="Zhao Q."/>
            <person name="Feng Q."/>
            <person name="Zhang L."/>
            <person name="Zhu J."/>
            <person name="Weng Q."/>
            <person name="Mu J."/>
            <person name="Lu Y."/>
            <person name="Fan D."/>
            <person name="Liu Y."/>
            <person name="Guan J."/>
            <person name="Zhang Y."/>
            <person name="Yu S."/>
            <person name="Liu X."/>
            <person name="Zhang Y."/>
            <person name="Hong G."/>
            <person name="Han B."/>
            <person name="Choisne N."/>
            <person name="Demange N."/>
            <person name="Orjeda G."/>
            <person name="Samain S."/>
            <person name="Cattolico L."/>
            <person name="Pelletier E."/>
            <person name="Couloux A."/>
            <person name="Segurens B."/>
            <person name="Wincker P."/>
            <person name="D'Hont A."/>
            <person name="Scarpelli C."/>
            <person name="Weissenbach J."/>
            <person name="Salanoubat M."/>
            <person name="Quetier F."/>
            <person name="Yu Y."/>
            <person name="Kim H.R."/>
            <person name="Rambo T."/>
            <person name="Currie J."/>
            <person name="Collura K."/>
            <person name="Luo M."/>
            <person name="Yang T."/>
            <person name="Ammiraju J.S.S."/>
            <person name="Engler F."/>
            <person name="Soderlund C."/>
            <person name="Wing R.A."/>
            <person name="Palmer L.E."/>
            <person name="de la Bastide M."/>
            <person name="Spiegel L."/>
            <person name="Nascimento L."/>
            <person name="Zutavern T."/>
            <person name="O'Shaughnessy A."/>
            <person name="Dike S."/>
            <person name="Dedhia N."/>
            <person name="Preston R."/>
            <person name="Balija V."/>
            <person name="McCombie W.R."/>
            <person name="Chow T."/>
            <person name="Chen H."/>
            <person name="Chung M."/>
            <person name="Chen C."/>
            <person name="Shaw J."/>
            <person name="Wu H."/>
            <person name="Hsiao K."/>
            <person name="Chao Y."/>
            <person name="Chu M."/>
            <person name="Cheng C."/>
            <person name="Hour A."/>
            <person name="Lee P."/>
            <person name="Lin S."/>
            <person name="Lin Y."/>
            <person name="Liou J."/>
            <person name="Liu S."/>
            <person name="Hsing Y."/>
            <person name="Raghuvanshi S."/>
            <person name="Mohanty A."/>
            <person name="Bharti A.K."/>
            <person name="Gaur A."/>
            <person name="Gupta V."/>
            <person name="Kumar D."/>
            <person name="Ravi V."/>
            <person name="Vij S."/>
            <person name="Kapur A."/>
            <person name="Khurana P."/>
            <person name="Khurana P."/>
            <person name="Khurana J.P."/>
            <person name="Tyagi A.K."/>
            <person name="Gaikwad K."/>
            <person name="Singh A."/>
            <person name="Dalal V."/>
            <person name="Srivastava S."/>
            <person name="Dixit A."/>
            <person name="Pal A.K."/>
            <person name="Ghazi I.A."/>
            <person name="Yadav M."/>
            <person name="Pandit A."/>
            <person name="Bhargava A."/>
            <person name="Sureshbabu K."/>
            <person name="Batra K."/>
            <person name="Sharma T.R."/>
            <person name="Mohapatra T."/>
            <person name="Singh N.K."/>
            <person name="Messing J."/>
            <person name="Nelson A.B."/>
            <person name="Fuks G."/>
            <person name="Kavchok S."/>
            <person name="Keizer G."/>
            <person name="Linton E."/>
            <person name="Llaca V."/>
            <person name="Song R."/>
            <person name="Tanyolac B."/>
            <person name="Young S."/>
            <person name="Ho-Il K."/>
            <person name="Hahn J.H."/>
            <person name="Sangsakoo G."/>
            <person name="Vanavichit A."/>
            <person name="de Mattos Luiz.A.T."/>
            <person name="Zimmer P.D."/>
            <person name="Malone G."/>
            <person name="Dellagostin O."/>
            <person name="de Oliveira A.C."/>
            <person name="Bevan M."/>
            <person name="Bancroft I."/>
            <person name="Minx P."/>
            <person name="Cordum H."/>
            <person name="Wilson R."/>
            <person name="Cheng Z."/>
            <person name="Jin W."/>
            <person name="Jiang J."/>
            <person name="Leong S.A."/>
            <person name="Iwama H."/>
            <person name="Gojobori T."/>
            <person name="Itoh T."/>
            <person name="Niimura Y."/>
            <person name="Fujii Y."/>
            <person name="Habara T."/>
            <person name="Sakai H."/>
            <person name="Sato Y."/>
            <person name="Wilson G."/>
            <person name="Kumar K."/>
            <person name="McCouch S."/>
            <person name="Juretic N."/>
            <person name="Hoen D."/>
            <person name="Wright S."/>
            <person name="Bruskiewich R."/>
            <person name="Bureau T."/>
            <person name="Miyao A."/>
            <person name="Hirochika H."/>
            <person name="Nishikawa T."/>
            <person name="Kadowaki K."/>
            <person name="Sugiura M."/>
            <person name="Burr B."/>
            <person name="Sasaki T."/>
        </authorList>
    </citation>
    <scope>NUCLEOTIDE SEQUENCE [LARGE SCALE GENOMIC DNA]</scope>
    <source>
        <strain evidence="2">cv. Nipponbare</strain>
    </source>
</reference>
<reference evidence="1 2" key="3">
    <citation type="journal article" date="2013" name="Rice">
        <title>Improvement of the Oryza sativa Nipponbare reference genome using next generation sequence and optical map data.</title>
        <authorList>
            <person name="Kawahara Y."/>
            <person name="de la Bastide M."/>
            <person name="Hamilton J.P."/>
            <person name="Kanamori H."/>
            <person name="McCombie W.R."/>
            <person name="Ouyang S."/>
            <person name="Schwartz D.C."/>
            <person name="Tanaka T."/>
            <person name="Wu J."/>
            <person name="Zhou S."/>
            <person name="Childs K.L."/>
            <person name="Davidson R.M."/>
            <person name="Lin H."/>
            <person name="Quesada-Ocampo L."/>
            <person name="Vaillancourt B."/>
            <person name="Sakai H."/>
            <person name="Lee S.S."/>
            <person name="Kim J."/>
            <person name="Numa H."/>
            <person name="Itoh T."/>
            <person name="Buell C.R."/>
            <person name="Matsumoto T."/>
        </authorList>
    </citation>
    <scope>NUCLEOTIDE SEQUENCE [LARGE SCALE GENOMIC DNA]</scope>
    <source>
        <strain evidence="2">cv. Nipponbare</strain>
    </source>
</reference>
<evidence type="ECO:0000313" key="1">
    <source>
        <dbReference type="EMBL" id="BAT13975.1"/>
    </source>
</evidence>
<name>A0A0P0Y2Y6_ORYSJ</name>
<sequence>SSPCTLRLRRLWPSKALVRLFALRRSCSIAFATGFGRFSRRPHAIRQHMVSINSTSSRN</sequence>
<keyword evidence="2" id="KW-1185">Reference proteome</keyword>
<gene>
    <name evidence="1" type="ordered locus">Os11g0466966</name>
    <name evidence="1" type="ORF">OSNPB_110466966</name>
</gene>
<dbReference type="Proteomes" id="UP000059680">
    <property type="component" value="Chromosome 11"/>
</dbReference>
<evidence type="ECO:0000313" key="2">
    <source>
        <dbReference type="Proteomes" id="UP000059680"/>
    </source>
</evidence>